<dbReference type="RefSeq" id="WP_301854583.1">
    <property type="nucleotide sequence ID" value="NZ_JAUJWU010000001.1"/>
</dbReference>
<feature type="region of interest" description="Disordered" evidence="1">
    <location>
        <begin position="1"/>
        <end position="22"/>
    </location>
</feature>
<name>A0ABT8N803_9BACL</name>
<dbReference type="EMBL" id="JAUJWU010000001">
    <property type="protein sequence ID" value="MDN7244004.1"/>
    <property type="molecule type" value="Genomic_DNA"/>
</dbReference>
<dbReference type="Proteomes" id="UP001172142">
    <property type="component" value="Unassembled WGS sequence"/>
</dbReference>
<evidence type="ECO:0000313" key="2">
    <source>
        <dbReference type="EMBL" id="MDN7244004.1"/>
    </source>
</evidence>
<organism evidence="2 3">
    <name type="scientific">Planococcus shenhongbingii</name>
    <dbReference type="NCBI Taxonomy" id="3058398"/>
    <lineage>
        <taxon>Bacteria</taxon>
        <taxon>Bacillati</taxon>
        <taxon>Bacillota</taxon>
        <taxon>Bacilli</taxon>
        <taxon>Bacillales</taxon>
        <taxon>Caryophanaceae</taxon>
        <taxon>Planococcus</taxon>
    </lineage>
</organism>
<evidence type="ECO:0000256" key="1">
    <source>
        <dbReference type="SAM" id="MobiDB-lite"/>
    </source>
</evidence>
<accession>A0ABT8N803</accession>
<gene>
    <name evidence="2" type="ORF">QWY13_00770</name>
</gene>
<comment type="caution">
    <text evidence="2">The sequence shown here is derived from an EMBL/GenBank/DDBJ whole genome shotgun (WGS) entry which is preliminary data.</text>
</comment>
<protein>
    <submittedName>
        <fullName evidence="2">Uncharacterized protein</fullName>
    </submittedName>
</protein>
<proteinExistence type="predicted"/>
<keyword evidence="3" id="KW-1185">Reference proteome</keyword>
<sequence>MRLPNGVTGFYNSEADKPPQTDGKQFKQLCFSVAANNAGRILEFNSPRYPANFYSAYVEMCGNQFYILLNEHYPFIAFASIVDDGNLEFKDEPVLFQEFKPFYDVLTVNELNELIKHKPQKNELNPAEWKQIFYWKPGTVGQILFNYWD</sequence>
<evidence type="ECO:0000313" key="3">
    <source>
        <dbReference type="Proteomes" id="UP001172142"/>
    </source>
</evidence>
<reference evidence="2 3" key="1">
    <citation type="submission" date="2023-07" db="EMBL/GenBank/DDBJ databases">
        <title>Novel species in genus Planococcus.</title>
        <authorList>
            <person name="Ning S."/>
        </authorList>
    </citation>
    <scope>NUCLEOTIDE SEQUENCE [LARGE SCALE GENOMIC DNA]</scope>
    <source>
        <strain evidence="2 3">N017</strain>
    </source>
</reference>